<protein>
    <submittedName>
        <fullName evidence="2">Uncharacterized protein</fullName>
    </submittedName>
</protein>
<proteinExistence type="predicted"/>
<feature type="region of interest" description="Disordered" evidence="1">
    <location>
        <begin position="1"/>
        <end position="88"/>
    </location>
</feature>
<evidence type="ECO:0000313" key="2">
    <source>
        <dbReference type="EMBL" id="ETS78065.1"/>
    </source>
</evidence>
<dbReference type="InParanoid" id="W3WW33"/>
<dbReference type="EMBL" id="KI912115">
    <property type="protein sequence ID" value="ETS78065.1"/>
    <property type="molecule type" value="Genomic_DNA"/>
</dbReference>
<feature type="region of interest" description="Disordered" evidence="1">
    <location>
        <begin position="226"/>
        <end position="262"/>
    </location>
</feature>
<evidence type="ECO:0000313" key="3">
    <source>
        <dbReference type="Proteomes" id="UP000030651"/>
    </source>
</evidence>
<dbReference type="GeneID" id="19275140"/>
<dbReference type="OrthoDB" id="5397183at2759"/>
<accession>W3WW33</accession>
<dbReference type="eggNOG" id="ENOG502S8X6">
    <property type="taxonomic scope" value="Eukaryota"/>
</dbReference>
<feature type="compositionally biased region" description="Polar residues" evidence="1">
    <location>
        <begin position="234"/>
        <end position="258"/>
    </location>
</feature>
<sequence>MPFKRSRGAFKITSPLPLDTEQPNAGQKEASNPDASEFLSSEARAKRPWPFGDPQGSVKQPMHSRPQPRSDHNCNTSHRAVSNNQSEDTLVLSKHVPHLTTMDCLPSQPTLSSPVHNSDLMQSTIVTGDNMWTLAHTSDPSHQGKHTNDLDFGSTCWPEYASSHTLSTHTLDHGFSASAPRPDDEYGCNEILEKDLLHMVDMLDSQNHGQMVPSSVLEAWDHDSRSAEDYDPNLQHSPQPASEAKCSQQAAETSTPLQETEDLLDEDVDWDAVYSMTKDMVKDPSLVISGKKCPSKLPVDHTLRSVKPLGDLQVENSASIPFARSLFPQRVGNESVIPTASGKTFLRTFFRIDQLIRAAGENAVFEFYARVMYSARETMAQRQHFQFADILKDQHPYPSGTLTGWRTGSSLDRQSYVFISSREIKLCRCIGTMRRDQKTSCGWAIEIMRIHEVSWEEIHIAESTICGTSGQAENGKPNGAENL</sequence>
<name>W3WW33_PESFW</name>
<dbReference type="HOGENOM" id="CLU_565124_0_0_1"/>
<dbReference type="KEGG" id="pfy:PFICI_10127"/>
<feature type="compositionally biased region" description="Polar residues" evidence="1">
    <location>
        <begin position="21"/>
        <end position="34"/>
    </location>
</feature>
<dbReference type="RefSeq" id="XP_007836899.1">
    <property type="nucleotide sequence ID" value="XM_007838708.1"/>
</dbReference>
<organism evidence="2 3">
    <name type="scientific">Pestalotiopsis fici (strain W106-1 / CGMCC3.15140)</name>
    <dbReference type="NCBI Taxonomy" id="1229662"/>
    <lineage>
        <taxon>Eukaryota</taxon>
        <taxon>Fungi</taxon>
        <taxon>Dikarya</taxon>
        <taxon>Ascomycota</taxon>
        <taxon>Pezizomycotina</taxon>
        <taxon>Sordariomycetes</taxon>
        <taxon>Xylariomycetidae</taxon>
        <taxon>Amphisphaeriales</taxon>
        <taxon>Sporocadaceae</taxon>
        <taxon>Pestalotiopsis</taxon>
    </lineage>
</organism>
<reference evidence="3" key="1">
    <citation type="journal article" date="2015" name="BMC Genomics">
        <title>Genomic and transcriptomic analysis of the endophytic fungus Pestalotiopsis fici reveals its lifestyle and high potential for synthesis of natural products.</title>
        <authorList>
            <person name="Wang X."/>
            <person name="Zhang X."/>
            <person name="Liu L."/>
            <person name="Xiang M."/>
            <person name="Wang W."/>
            <person name="Sun X."/>
            <person name="Che Y."/>
            <person name="Guo L."/>
            <person name="Liu G."/>
            <person name="Guo L."/>
            <person name="Wang C."/>
            <person name="Yin W.B."/>
            <person name="Stadler M."/>
            <person name="Zhang X."/>
            <person name="Liu X."/>
        </authorList>
    </citation>
    <scope>NUCLEOTIDE SEQUENCE [LARGE SCALE GENOMIC DNA]</scope>
    <source>
        <strain evidence="3">W106-1 / CGMCC3.15140</strain>
    </source>
</reference>
<keyword evidence="3" id="KW-1185">Reference proteome</keyword>
<feature type="compositionally biased region" description="Polar residues" evidence="1">
    <location>
        <begin position="73"/>
        <end position="88"/>
    </location>
</feature>
<dbReference type="AlphaFoldDB" id="W3WW33"/>
<evidence type="ECO:0000256" key="1">
    <source>
        <dbReference type="SAM" id="MobiDB-lite"/>
    </source>
</evidence>
<dbReference type="Proteomes" id="UP000030651">
    <property type="component" value="Unassembled WGS sequence"/>
</dbReference>
<gene>
    <name evidence="2" type="ORF">PFICI_10127</name>
</gene>